<dbReference type="NCBIfam" id="NF003707">
    <property type="entry name" value="PRK05325.1-2"/>
    <property type="match status" value="1"/>
</dbReference>
<dbReference type="PANTHER" id="PTHR30510">
    <property type="entry name" value="UPF0229 PROTEIN YEAH"/>
    <property type="match status" value="1"/>
</dbReference>
<dbReference type="AlphaFoldDB" id="A0A5B9MHC7"/>
<dbReference type="Pfam" id="PF04285">
    <property type="entry name" value="DUF444"/>
    <property type="match status" value="1"/>
</dbReference>
<reference evidence="3 4" key="1">
    <citation type="submission" date="2019-02" db="EMBL/GenBank/DDBJ databases">
        <title>Planctomycetal bacteria perform biofilm scaping via a novel small molecule.</title>
        <authorList>
            <person name="Jeske O."/>
            <person name="Boedeker C."/>
            <person name="Wiegand S."/>
            <person name="Breitling P."/>
            <person name="Kallscheuer N."/>
            <person name="Jogler M."/>
            <person name="Rohde M."/>
            <person name="Petersen J."/>
            <person name="Medema M.H."/>
            <person name="Surup F."/>
            <person name="Jogler C."/>
        </authorList>
    </citation>
    <scope>NUCLEOTIDE SEQUENCE [LARGE SCALE GENOMIC DNA]</scope>
    <source>
        <strain evidence="3 4">Mal15</strain>
    </source>
</reference>
<dbReference type="EMBL" id="CP036264">
    <property type="protein sequence ID" value="QEG00304.1"/>
    <property type="molecule type" value="Genomic_DNA"/>
</dbReference>
<feature type="compositionally biased region" description="Gly residues" evidence="2">
    <location>
        <begin position="92"/>
        <end position="105"/>
    </location>
</feature>
<gene>
    <name evidence="3" type="ORF">Mal15_43740</name>
</gene>
<dbReference type="PANTHER" id="PTHR30510:SF2">
    <property type="entry name" value="UPF0229 PROTEIN YEAH"/>
    <property type="match status" value="1"/>
</dbReference>
<dbReference type="InterPro" id="IPR006698">
    <property type="entry name" value="UPF0229"/>
</dbReference>
<dbReference type="HAMAP" id="MF_01232">
    <property type="entry name" value="UPF0229"/>
    <property type="match status" value="1"/>
</dbReference>
<keyword evidence="4" id="KW-1185">Reference proteome</keyword>
<organism evidence="3 4">
    <name type="scientific">Stieleria maiorica</name>
    <dbReference type="NCBI Taxonomy" id="2795974"/>
    <lineage>
        <taxon>Bacteria</taxon>
        <taxon>Pseudomonadati</taxon>
        <taxon>Planctomycetota</taxon>
        <taxon>Planctomycetia</taxon>
        <taxon>Pirellulales</taxon>
        <taxon>Pirellulaceae</taxon>
        <taxon>Stieleria</taxon>
    </lineage>
</organism>
<evidence type="ECO:0000313" key="3">
    <source>
        <dbReference type="EMBL" id="QEG00304.1"/>
    </source>
</evidence>
<dbReference type="NCBIfam" id="NF003708">
    <property type="entry name" value="PRK05325.1-3"/>
    <property type="match status" value="1"/>
</dbReference>
<protein>
    <recommendedName>
        <fullName evidence="1">UPF0229 protein Mal15_43740</fullName>
    </recommendedName>
</protein>
<name>A0A5B9MHC7_9BACT</name>
<dbReference type="Proteomes" id="UP000321353">
    <property type="component" value="Chromosome"/>
</dbReference>
<proteinExistence type="inferred from homology"/>
<comment type="similarity">
    <text evidence="1">Belongs to the UPF0229 family.</text>
</comment>
<evidence type="ECO:0000256" key="1">
    <source>
        <dbReference type="HAMAP-Rule" id="MF_01232"/>
    </source>
</evidence>
<accession>A0A5B9MHC7</accession>
<dbReference type="RefSeq" id="WP_147869565.1">
    <property type="nucleotide sequence ID" value="NZ_CP036264.1"/>
</dbReference>
<evidence type="ECO:0000256" key="2">
    <source>
        <dbReference type="SAM" id="MobiDB-lite"/>
    </source>
</evidence>
<sequence length="426" mass="48938">MQVIDRRQNPKAKSLGNRQRFLRRIKSQIRKAVNEAIENRSVADVDSGEKVSVTTSDIGEPTFGFDSSEGDRSYVIPGNHDYQRGDRIRKPSGGGSGSGSGGSPDGDGEDAFVFMLTREEFLDLFFEDLELPNLAKRKLKSITSTKWHRAGYANDGSPQRLNKSQTMRRSLARRIALKRPRLHELDQLEEELEAARAEGKEAEHDEEVTRLVRRIEQLRYRMQAVPFLDPVDLRYNRFEQTPKPTTQAVMFCLMDTSASMTESLKDLAKRFYILLHLFLTRHYRAVELVFIRHTYTAAEVDEETFFHGRETGGTVVSSALEEMLRIVRERYPVQDWNIYAAQASDGHNFDHDMPRTIALLQREILDLCQYYAYIEVGEEESSYTSALWNGYSQLESHPQFARAKVLDPTEIYPVFHKLFASTRHAS</sequence>
<evidence type="ECO:0000313" key="4">
    <source>
        <dbReference type="Proteomes" id="UP000321353"/>
    </source>
</evidence>
<dbReference type="KEGG" id="smam:Mal15_43740"/>
<feature type="region of interest" description="Disordered" evidence="2">
    <location>
        <begin position="44"/>
        <end position="110"/>
    </location>
</feature>